<comment type="similarity">
    <text evidence="2 6">Belongs to the beta-microseminoprotein family.</text>
</comment>
<feature type="chain" id="PRO_5028514040" description="Beta-microseminoprotein" evidence="6">
    <location>
        <begin position="21"/>
        <end position="113"/>
    </location>
</feature>
<keyword evidence="4 6" id="KW-0732">Signal</keyword>
<dbReference type="PANTHER" id="PTHR10500">
    <property type="entry name" value="BETA-MICROSEMINOPROTEIN"/>
    <property type="match status" value="1"/>
</dbReference>
<dbReference type="KEGG" id="mcal:110309891"/>
<gene>
    <name evidence="8" type="primary">Msmb</name>
</gene>
<keyword evidence="3 6" id="KW-0964">Secreted</keyword>
<proteinExistence type="inferred from homology"/>
<comment type="subcellular location">
    <subcellularLocation>
        <location evidence="1 6">Secreted</location>
    </subcellularLocation>
</comment>
<keyword evidence="5" id="KW-1015">Disulfide bond</keyword>
<evidence type="ECO:0000313" key="7">
    <source>
        <dbReference type="Proteomes" id="UP000515126"/>
    </source>
</evidence>
<evidence type="ECO:0000256" key="6">
    <source>
        <dbReference type="RuleBase" id="RU364124"/>
    </source>
</evidence>
<dbReference type="Gene3D" id="2.10.70.10">
    <property type="entry name" value="Complement Module, domain 1"/>
    <property type="match status" value="1"/>
</dbReference>
<sequence length="113" mass="12759">MEAWLGSLLFLATMVIASKAVCSIENREIFPNQMSDDCMDADGNKHFLNTPWKKNCTWCSCDKTSITCCTNATKPLSYDKDNCVVQFHSENCTYSVVDRKNPGKTCRVDSWTV</sequence>
<feature type="signal peptide" evidence="6">
    <location>
        <begin position="1"/>
        <end position="20"/>
    </location>
</feature>
<dbReference type="InterPro" id="IPR008735">
    <property type="entry name" value="PSP94"/>
</dbReference>
<keyword evidence="7" id="KW-1185">Reference proteome</keyword>
<accession>A0A6P5R1E9</accession>
<dbReference type="Pfam" id="PF05825">
    <property type="entry name" value="PSP94"/>
    <property type="match status" value="1"/>
</dbReference>
<dbReference type="GeneID" id="110309891"/>
<dbReference type="GO" id="GO:0005576">
    <property type="term" value="C:extracellular region"/>
    <property type="evidence" value="ECO:0007669"/>
    <property type="project" value="UniProtKB-SubCell"/>
</dbReference>
<organism evidence="7 8">
    <name type="scientific">Mus caroli</name>
    <name type="common">Ryukyu mouse</name>
    <name type="synonym">Ricefield mouse</name>
    <dbReference type="NCBI Taxonomy" id="10089"/>
    <lineage>
        <taxon>Eukaryota</taxon>
        <taxon>Metazoa</taxon>
        <taxon>Chordata</taxon>
        <taxon>Craniata</taxon>
        <taxon>Vertebrata</taxon>
        <taxon>Euteleostomi</taxon>
        <taxon>Mammalia</taxon>
        <taxon>Eutheria</taxon>
        <taxon>Euarchontoglires</taxon>
        <taxon>Glires</taxon>
        <taxon>Rodentia</taxon>
        <taxon>Myomorpha</taxon>
        <taxon>Muroidea</taxon>
        <taxon>Muridae</taxon>
        <taxon>Murinae</taxon>
        <taxon>Mus</taxon>
        <taxon>Mus</taxon>
    </lineage>
</organism>
<evidence type="ECO:0000256" key="5">
    <source>
        <dbReference type="ARBA" id="ARBA00023157"/>
    </source>
</evidence>
<reference evidence="8" key="1">
    <citation type="submission" date="2025-08" db="UniProtKB">
        <authorList>
            <consortium name="RefSeq"/>
        </authorList>
    </citation>
    <scope>IDENTIFICATION</scope>
</reference>
<dbReference type="AlphaFoldDB" id="A0A6P5R1E9"/>
<evidence type="ECO:0000313" key="8">
    <source>
        <dbReference type="RefSeq" id="XP_021038290.1"/>
    </source>
</evidence>
<dbReference type="PANTHER" id="PTHR10500:SF8">
    <property type="entry name" value="BETA-MICROSEMINOPROTEIN"/>
    <property type="match status" value="1"/>
</dbReference>
<dbReference type="RefSeq" id="XP_021038290.1">
    <property type="nucleotide sequence ID" value="XM_021182631.2"/>
</dbReference>
<dbReference type="CTD" id="4477"/>
<evidence type="ECO:0000256" key="3">
    <source>
        <dbReference type="ARBA" id="ARBA00022525"/>
    </source>
</evidence>
<name>A0A6P5R1E9_MUSCR</name>
<dbReference type="Gene3D" id="2.20.25.590">
    <property type="match status" value="1"/>
</dbReference>
<evidence type="ECO:0000256" key="1">
    <source>
        <dbReference type="ARBA" id="ARBA00004613"/>
    </source>
</evidence>
<dbReference type="Proteomes" id="UP000515126">
    <property type="component" value="Chromosome 14"/>
</dbReference>
<protein>
    <recommendedName>
        <fullName evidence="6">Beta-microseminoprotein</fullName>
    </recommendedName>
</protein>
<evidence type="ECO:0000256" key="2">
    <source>
        <dbReference type="ARBA" id="ARBA00010352"/>
    </source>
</evidence>
<evidence type="ECO:0000256" key="4">
    <source>
        <dbReference type="ARBA" id="ARBA00022729"/>
    </source>
</evidence>